<sequence>MMEERLQKYMAQCGVASRRKCEEIILEGKVKVNGVVVKELGTKIDPEKDTVEFNDKIIKIEEKKVYIMLNKPEGYITSAKDEKGRKTVLDIVNVDERIYPIGRLDYDSSGLLLLTNDGSIYNNIIHPRVAIKKKYIAECRGKFTESDLKKFKSGIDIGGYVTAEAEIDVISEEKSFNSRKNSNEIISTVEISIHEGKNRQIRKMCASLNHEVISLKRVSIGNIKLGYLKKGQWRNLTSEELNYIKSL</sequence>
<protein>
    <recommendedName>
        <fullName evidence="4">Pseudouridine synthase</fullName>
        <ecNumber evidence="4">5.4.99.-</ecNumber>
    </recommendedName>
</protein>
<dbReference type="GO" id="GO:0000455">
    <property type="term" value="P:enzyme-directed rRNA pseudouridine synthesis"/>
    <property type="evidence" value="ECO:0007669"/>
    <property type="project" value="UniProtKB-ARBA"/>
</dbReference>
<dbReference type="Gene3D" id="3.30.70.580">
    <property type="entry name" value="Pseudouridine synthase I, catalytic domain, N-terminal subdomain"/>
    <property type="match status" value="1"/>
</dbReference>
<evidence type="ECO:0000256" key="1">
    <source>
        <dbReference type="ARBA" id="ARBA00008348"/>
    </source>
</evidence>
<dbReference type="InterPro" id="IPR002942">
    <property type="entry name" value="S4_RNA-bd"/>
</dbReference>
<dbReference type="AlphaFoldDB" id="A0A173WKR2"/>
<dbReference type="SUPFAM" id="SSF55120">
    <property type="entry name" value="Pseudouridine synthase"/>
    <property type="match status" value="1"/>
</dbReference>
<dbReference type="PANTHER" id="PTHR47683">
    <property type="entry name" value="PSEUDOURIDINE SYNTHASE FAMILY PROTEIN-RELATED"/>
    <property type="match status" value="1"/>
</dbReference>
<dbReference type="Pfam" id="PF00849">
    <property type="entry name" value="PseudoU_synth_2"/>
    <property type="match status" value="1"/>
</dbReference>
<dbReference type="InterPro" id="IPR036986">
    <property type="entry name" value="S4_RNA-bd_sf"/>
</dbReference>
<dbReference type="InterPro" id="IPR006145">
    <property type="entry name" value="PsdUridine_synth_RsuA/RluA"/>
</dbReference>
<dbReference type="FunFam" id="3.10.290.10:FF:000003">
    <property type="entry name" value="Pseudouridine synthase"/>
    <property type="match status" value="1"/>
</dbReference>
<evidence type="ECO:0000256" key="2">
    <source>
        <dbReference type="ARBA" id="ARBA00023235"/>
    </source>
</evidence>
<dbReference type="SMART" id="SM00363">
    <property type="entry name" value="S4"/>
    <property type="match status" value="1"/>
</dbReference>
<dbReference type="Gene3D" id="3.30.70.1560">
    <property type="entry name" value="Alpha-L RNA-binding motif"/>
    <property type="match status" value="1"/>
</dbReference>
<accession>A0A173WKR2</accession>
<dbReference type="InterPro" id="IPR020103">
    <property type="entry name" value="PsdUridine_synth_cat_dom_sf"/>
</dbReference>
<dbReference type="Pfam" id="PF01479">
    <property type="entry name" value="S4"/>
    <property type="match status" value="1"/>
</dbReference>
<dbReference type="EMBL" id="CYZV01000011">
    <property type="protein sequence ID" value="CUO01158.1"/>
    <property type="molecule type" value="Genomic_DNA"/>
</dbReference>
<dbReference type="NCBIfam" id="TIGR00093">
    <property type="entry name" value="pseudouridine synthase"/>
    <property type="match status" value="1"/>
</dbReference>
<dbReference type="PROSITE" id="PS50889">
    <property type="entry name" value="S4"/>
    <property type="match status" value="1"/>
</dbReference>
<organism evidence="6 7">
    <name type="scientific">Clostridium disporicum</name>
    <dbReference type="NCBI Taxonomy" id="84024"/>
    <lineage>
        <taxon>Bacteria</taxon>
        <taxon>Bacillati</taxon>
        <taxon>Bacillota</taxon>
        <taxon>Clostridia</taxon>
        <taxon>Eubacteriales</taxon>
        <taxon>Clostridiaceae</taxon>
        <taxon>Clostridium</taxon>
    </lineage>
</organism>
<dbReference type="InterPro" id="IPR042092">
    <property type="entry name" value="PsdUridine_s_RsuA/RluB/E/F_cat"/>
</dbReference>
<evidence type="ECO:0000256" key="3">
    <source>
        <dbReference type="PROSITE-ProRule" id="PRU00182"/>
    </source>
</evidence>
<dbReference type="PANTHER" id="PTHR47683:SF2">
    <property type="entry name" value="RNA-BINDING S4 DOMAIN-CONTAINING PROTEIN"/>
    <property type="match status" value="1"/>
</dbReference>
<evidence type="ECO:0000313" key="6">
    <source>
        <dbReference type="EMBL" id="CUO01158.1"/>
    </source>
</evidence>
<keyword evidence="3" id="KW-0694">RNA-binding</keyword>
<dbReference type="InterPro" id="IPR000748">
    <property type="entry name" value="PsdUridine_synth_RsuA/RluB/E/F"/>
</dbReference>
<dbReference type="GO" id="GO:0120159">
    <property type="term" value="F:rRNA pseudouridine synthase activity"/>
    <property type="evidence" value="ECO:0007669"/>
    <property type="project" value="UniProtKB-ARBA"/>
</dbReference>
<evidence type="ECO:0000256" key="4">
    <source>
        <dbReference type="RuleBase" id="RU003887"/>
    </source>
</evidence>
<evidence type="ECO:0000259" key="5">
    <source>
        <dbReference type="SMART" id="SM00363"/>
    </source>
</evidence>
<dbReference type="InterPro" id="IPR020094">
    <property type="entry name" value="TruA/RsuA/RluB/E/F_N"/>
</dbReference>
<dbReference type="Proteomes" id="UP000095558">
    <property type="component" value="Unassembled WGS sequence"/>
</dbReference>
<gene>
    <name evidence="6" type="primary">rluB2</name>
    <name evidence="6" type="ORF">ERS852470_01225</name>
</gene>
<dbReference type="PROSITE" id="PS01149">
    <property type="entry name" value="PSI_RSU"/>
    <property type="match status" value="1"/>
</dbReference>
<proteinExistence type="inferred from homology"/>
<feature type="domain" description="RNA-binding S4" evidence="5">
    <location>
        <begin position="4"/>
        <end position="68"/>
    </location>
</feature>
<dbReference type="CDD" id="cd02870">
    <property type="entry name" value="PseudoU_synth_RsuA_like"/>
    <property type="match status" value="1"/>
</dbReference>
<evidence type="ECO:0000313" key="7">
    <source>
        <dbReference type="Proteomes" id="UP000095558"/>
    </source>
</evidence>
<dbReference type="SUPFAM" id="SSF55174">
    <property type="entry name" value="Alpha-L RNA-binding motif"/>
    <property type="match status" value="1"/>
</dbReference>
<keyword evidence="2 4" id="KW-0413">Isomerase</keyword>
<dbReference type="GO" id="GO:0003723">
    <property type="term" value="F:RNA binding"/>
    <property type="evidence" value="ECO:0007669"/>
    <property type="project" value="UniProtKB-KW"/>
</dbReference>
<dbReference type="InterPro" id="IPR018496">
    <property type="entry name" value="PsdUridine_synth_RsuA/RluB_CS"/>
</dbReference>
<dbReference type="EC" id="5.4.99.-" evidence="4"/>
<dbReference type="Gene3D" id="3.10.290.10">
    <property type="entry name" value="RNA-binding S4 domain"/>
    <property type="match status" value="1"/>
</dbReference>
<name>A0A173WKR2_9CLOT</name>
<comment type="similarity">
    <text evidence="1 4">Belongs to the pseudouridine synthase RsuA family.</text>
</comment>
<dbReference type="InterPro" id="IPR050343">
    <property type="entry name" value="RsuA_PseudoU_synthase"/>
</dbReference>
<reference evidence="6 7" key="1">
    <citation type="submission" date="2015-09" db="EMBL/GenBank/DDBJ databases">
        <authorList>
            <consortium name="Pathogen Informatics"/>
        </authorList>
    </citation>
    <scope>NUCLEOTIDE SEQUENCE [LARGE SCALE GENOMIC DNA]</scope>
    <source>
        <strain evidence="6 7">2789STDY5834855</strain>
    </source>
</reference>